<dbReference type="EMBL" id="JBBNAF010000006">
    <property type="protein sequence ID" value="KAK9134261.1"/>
    <property type="molecule type" value="Genomic_DNA"/>
</dbReference>
<evidence type="ECO:0000313" key="3">
    <source>
        <dbReference type="Proteomes" id="UP001420932"/>
    </source>
</evidence>
<protein>
    <submittedName>
        <fullName evidence="2">Uncharacterized protein</fullName>
    </submittedName>
</protein>
<sequence>MRRATALEEAGASNDGGKGGQRRRRRQAVAADEESRGGATLEPMASACEKRAESREERGVGERRAAAVERGKQRRQRKRARSSGVIRGVKGVGVRCRGKREATESRTTTMTVVADLSATDRSTEPSLSRSVAKSVMTDLATDRDIQIQLHFWRYVANQTTDSILAFD</sequence>
<name>A0AAP0PB30_9MAGN</name>
<dbReference type="Proteomes" id="UP001420932">
    <property type="component" value="Unassembled WGS sequence"/>
</dbReference>
<keyword evidence="3" id="KW-1185">Reference proteome</keyword>
<accession>A0AAP0PB30</accession>
<feature type="region of interest" description="Disordered" evidence="1">
    <location>
        <begin position="1"/>
        <end position="85"/>
    </location>
</feature>
<feature type="compositionally biased region" description="Basic and acidic residues" evidence="1">
    <location>
        <begin position="48"/>
        <end position="71"/>
    </location>
</feature>
<proteinExistence type="predicted"/>
<evidence type="ECO:0000256" key="1">
    <source>
        <dbReference type="SAM" id="MobiDB-lite"/>
    </source>
</evidence>
<dbReference type="AlphaFoldDB" id="A0AAP0PB30"/>
<feature type="compositionally biased region" description="Basic residues" evidence="1">
    <location>
        <begin position="72"/>
        <end position="81"/>
    </location>
</feature>
<comment type="caution">
    <text evidence="2">The sequence shown here is derived from an EMBL/GenBank/DDBJ whole genome shotgun (WGS) entry which is preliminary data.</text>
</comment>
<organism evidence="2 3">
    <name type="scientific">Stephania yunnanensis</name>
    <dbReference type="NCBI Taxonomy" id="152371"/>
    <lineage>
        <taxon>Eukaryota</taxon>
        <taxon>Viridiplantae</taxon>
        <taxon>Streptophyta</taxon>
        <taxon>Embryophyta</taxon>
        <taxon>Tracheophyta</taxon>
        <taxon>Spermatophyta</taxon>
        <taxon>Magnoliopsida</taxon>
        <taxon>Ranunculales</taxon>
        <taxon>Menispermaceae</taxon>
        <taxon>Menispermoideae</taxon>
        <taxon>Cissampelideae</taxon>
        <taxon>Stephania</taxon>
    </lineage>
</organism>
<gene>
    <name evidence="2" type="ORF">Syun_013591</name>
</gene>
<evidence type="ECO:0000313" key="2">
    <source>
        <dbReference type="EMBL" id="KAK9134261.1"/>
    </source>
</evidence>
<reference evidence="2 3" key="1">
    <citation type="submission" date="2024-01" db="EMBL/GenBank/DDBJ databases">
        <title>Genome assemblies of Stephania.</title>
        <authorList>
            <person name="Yang L."/>
        </authorList>
    </citation>
    <scope>NUCLEOTIDE SEQUENCE [LARGE SCALE GENOMIC DNA]</scope>
    <source>
        <strain evidence="2">YNDBR</strain>
        <tissue evidence="2">Leaf</tissue>
    </source>
</reference>